<dbReference type="EMBL" id="BOQL01000022">
    <property type="protein sequence ID" value="GIM67458.1"/>
    <property type="molecule type" value="Genomic_DNA"/>
</dbReference>
<accession>A0A919S9T1</accession>
<sequence length="204" mass="21820">MFTNLSRVGTRDVILDAAAGVMRERGLANVTTRQIAAAAGFSEATLYKHFADKIELMLAVLQERSTGYAELSAALGRPGGGSPDDLEDRLALVARAAIVFYTDNFPMLASVFSDRTILAAHTDGLRKHGLGPHKVNEAIEDYLRAEAEAGRVRAGADLYAAAGLLTGACMQHAFLGHMGWADRRDDDTAARSFARTVLAGLRGE</sequence>
<keyword evidence="3" id="KW-0804">Transcription</keyword>
<name>A0A919S9T1_9ACTN</name>
<dbReference type="PANTHER" id="PTHR30055">
    <property type="entry name" value="HTH-TYPE TRANSCRIPTIONAL REGULATOR RUTR"/>
    <property type="match status" value="1"/>
</dbReference>
<keyword evidence="2 4" id="KW-0238">DNA-binding</keyword>
<keyword evidence="1" id="KW-0805">Transcription regulation</keyword>
<comment type="caution">
    <text evidence="6">The sequence shown here is derived from an EMBL/GenBank/DDBJ whole genome shotgun (WGS) entry which is preliminary data.</text>
</comment>
<feature type="DNA-binding region" description="H-T-H motif" evidence="4">
    <location>
        <begin position="31"/>
        <end position="50"/>
    </location>
</feature>
<evidence type="ECO:0000256" key="1">
    <source>
        <dbReference type="ARBA" id="ARBA00023015"/>
    </source>
</evidence>
<dbReference type="AlphaFoldDB" id="A0A919S9T1"/>
<dbReference type="PANTHER" id="PTHR30055:SF238">
    <property type="entry name" value="MYCOFACTOCIN BIOSYNTHESIS TRANSCRIPTIONAL REGULATOR MFTR-RELATED"/>
    <property type="match status" value="1"/>
</dbReference>
<proteinExistence type="predicted"/>
<dbReference type="GO" id="GO:0000976">
    <property type="term" value="F:transcription cis-regulatory region binding"/>
    <property type="evidence" value="ECO:0007669"/>
    <property type="project" value="TreeGrafter"/>
</dbReference>
<dbReference type="PROSITE" id="PS50977">
    <property type="entry name" value="HTH_TETR_2"/>
    <property type="match status" value="1"/>
</dbReference>
<dbReference type="GO" id="GO:0003700">
    <property type="term" value="F:DNA-binding transcription factor activity"/>
    <property type="evidence" value="ECO:0007669"/>
    <property type="project" value="TreeGrafter"/>
</dbReference>
<dbReference type="Gene3D" id="1.10.357.10">
    <property type="entry name" value="Tetracycline Repressor, domain 2"/>
    <property type="match status" value="1"/>
</dbReference>
<dbReference type="SUPFAM" id="SSF46689">
    <property type="entry name" value="Homeodomain-like"/>
    <property type="match status" value="1"/>
</dbReference>
<dbReference type="InterPro" id="IPR009057">
    <property type="entry name" value="Homeodomain-like_sf"/>
</dbReference>
<reference evidence="6" key="1">
    <citation type="submission" date="2021-03" db="EMBL/GenBank/DDBJ databases">
        <title>Whole genome shotgun sequence of Actinoplanes auranticolor NBRC 12245.</title>
        <authorList>
            <person name="Komaki H."/>
            <person name="Tamura T."/>
        </authorList>
    </citation>
    <scope>NUCLEOTIDE SEQUENCE</scope>
    <source>
        <strain evidence="6">NBRC 12245</strain>
    </source>
</reference>
<evidence type="ECO:0000256" key="2">
    <source>
        <dbReference type="ARBA" id="ARBA00023125"/>
    </source>
</evidence>
<organism evidence="6 7">
    <name type="scientific">Actinoplanes auranticolor</name>
    <dbReference type="NCBI Taxonomy" id="47988"/>
    <lineage>
        <taxon>Bacteria</taxon>
        <taxon>Bacillati</taxon>
        <taxon>Actinomycetota</taxon>
        <taxon>Actinomycetes</taxon>
        <taxon>Micromonosporales</taxon>
        <taxon>Micromonosporaceae</taxon>
        <taxon>Actinoplanes</taxon>
    </lineage>
</organism>
<dbReference type="InterPro" id="IPR036271">
    <property type="entry name" value="Tet_transcr_reg_TetR-rel_C_sf"/>
</dbReference>
<dbReference type="InterPro" id="IPR001647">
    <property type="entry name" value="HTH_TetR"/>
</dbReference>
<dbReference type="InterPro" id="IPR050109">
    <property type="entry name" value="HTH-type_TetR-like_transc_reg"/>
</dbReference>
<feature type="domain" description="HTH tetR-type" evidence="5">
    <location>
        <begin position="8"/>
        <end position="68"/>
    </location>
</feature>
<evidence type="ECO:0000313" key="6">
    <source>
        <dbReference type="EMBL" id="GIM67458.1"/>
    </source>
</evidence>
<dbReference type="Proteomes" id="UP000681340">
    <property type="component" value="Unassembled WGS sequence"/>
</dbReference>
<protein>
    <recommendedName>
        <fullName evidence="5">HTH tetR-type domain-containing protein</fullName>
    </recommendedName>
</protein>
<dbReference type="Pfam" id="PF00440">
    <property type="entry name" value="TetR_N"/>
    <property type="match status" value="1"/>
</dbReference>
<dbReference type="PRINTS" id="PR00455">
    <property type="entry name" value="HTHTETR"/>
</dbReference>
<keyword evidence="7" id="KW-1185">Reference proteome</keyword>
<evidence type="ECO:0000256" key="4">
    <source>
        <dbReference type="PROSITE-ProRule" id="PRU00335"/>
    </source>
</evidence>
<evidence type="ECO:0000259" key="5">
    <source>
        <dbReference type="PROSITE" id="PS50977"/>
    </source>
</evidence>
<evidence type="ECO:0000256" key="3">
    <source>
        <dbReference type="ARBA" id="ARBA00023163"/>
    </source>
</evidence>
<evidence type="ECO:0000313" key="7">
    <source>
        <dbReference type="Proteomes" id="UP000681340"/>
    </source>
</evidence>
<dbReference type="SUPFAM" id="SSF48498">
    <property type="entry name" value="Tetracyclin repressor-like, C-terminal domain"/>
    <property type="match status" value="1"/>
</dbReference>
<gene>
    <name evidence="6" type="ORF">Aau02nite_27330</name>
</gene>